<dbReference type="AlphaFoldDB" id="A0A830DFW9"/>
<dbReference type="GO" id="GO:0005524">
    <property type="term" value="F:ATP binding"/>
    <property type="evidence" value="ECO:0007669"/>
    <property type="project" value="UniProtKB-KW"/>
</dbReference>
<evidence type="ECO:0000256" key="6">
    <source>
        <dbReference type="ARBA" id="ARBA00022840"/>
    </source>
</evidence>
<evidence type="ECO:0000256" key="5">
    <source>
        <dbReference type="ARBA" id="ARBA00022741"/>
    </source>
</evidence>
<dbReference type="GO" id="GO:0009536">
    <property type="term" value="C:plastid"/>
    <property type="evidence" value="ECO:0007669"/>
    <property type="project" value="UniProtKB-SubCell"/>
</dbReference>
<evidence type="ECO:0000256" key="2">
    <source>
        <dbReference type="ARBA" id="ARBA00004474"/>
    </source>
</evidence>
<keyword evidence="5" id="KW-0547">Nucleotide-binding</keyword>
<sequence>MQYQTRDRSSKEQGLFRISQFIWDPADPLFFLFKDQPPGSVFSHLEILTSQLI</sequence>
<accession>A0A830DFW9</accession>
<organism evidence="7 8">
    <name type="scientific">Phtheirospermum japonicum</name>
    <dbReference type="NCBI Taxonomy" id="374723"/>
    <lineage>
        <taxon>Eukaryota</taxon>
        <taxon>Viridiplantae</taxon>
        <taxon>Streptophyta</taxon>
        <taxon>Embryophyta</taxon>
        <taxon>Tracheophyta</taxon>
        <taxon>Spermatophyta</taxon>
        <taxon>Magnoliopsida</taxon>
        <taxon>eudicotyledons</taxon>
        <taxon>Gunneridae</taxon>
        <taxon>Pentapetalae</taxon>
        <taxon>asterids</taxon>
        <taxon>lamiids</taxon>
        <taxon>Lamiales</taxon>
        <taxon>Orobanchaceae</taxon>
        <taxon>Orobanchaceae incertae sedis</taxon>
        <taxon>Phtheirospermum</taxon>
    </lineage>
</organism>
<evidence type="ECO:0000313" key="7">
    <source>
        <dbReference type="EMBL" id="GFQ08539.1"/>
    </source>
</evidence>
<dbReference type="Proteomes" id="UP000653305">
    <property type="component" value="Unassembled WGS sequence"/>
</dbReference>
<dbReference type="EMBL" id="BMAC01006855">
    <property type="protein sequence ID" value="GFQ08539.1"/>
    <property type="molecule type" value="Genomic_DNA"/>
</dbReference>
<evidence type="ECO:0000256" key="1">
    <source>
        <dbReference type="ARBA" id="ARBA00002329"/>
    </source>
</evidence>
<dbReference type="PANTHER" id="PTHR33078">
    <property type="entry name" value="PROTEIN YCF2-RELATED"/>
    <property type="match status" value="1"/>
</dbReference>
<evidence type="ECO:0000313" key="8">
    <source>
        <dbReference type="Proteomes" id="UP000653305"/>
    </source>
</evidence>
<dbReference type="PANTHER" id="PTHR33078:SF100">
    <property type="entry name" value="PROTEIN YCF2"/>
    <property type="match status" value="1"/>
</dbReference>
<protein>
    <submittedName>
        <fullName evidence="7">Protein ycf2</fullName>
    </submittedName>
</protein>
<comment type="subcellular location">
    <subcellularLocation>
        <location evidence="2">Plastid</location>
    </subcellularLocation>
</comment>
<evidence type="ECO:0000256" key="3">
    <source>
        <dbReference type="ARBA" id="ARBA00009361"/>
    </source>
</evidence>
<keyword evidence="4" id="KW-0934">Plastid</keyword>
<keyword evidence="6" id="KW-0067">ATP-binding</keyword>
<name>A0A830DFW9_9LAMI</name>
<evidence type="ECO:0000256" key="4">
    <source>
        <dbReference type="ARBA" id="ARBA00022640"/>
    </source>
</evidence>
<gene>
    <name evidence="7" type="ORF">PHJA_002997900</name>
</gene>
<comment type="caution">
    <text evidence="7">The sequence shown here is derived from an EMBL/GenBank/DDBJ whole genome shotgun (WGS) entry which is preliminary data.</text>
</comment>
<proteinExistence type="inferred from homology"/>
<keyword evidence="8" id="KW-1185">Reference proteome</keyword>
<comment type="function">
    <text evidence="1">Probable ATPase of unknown function. Its presence in a non-photosynthetic plant (Epifagus virginiana) and experiments in tobacco indicate that it has an essential function which is probably not related to photosynthesis.</text>
</comment>
<dbReference type="OrthoDB" id="903719at2759"/>
<reference evidence="7" key="1">
    <citation type="submission" date="2020-07" db="EMBL/GenBank/DDBJ databases">
        <title>Ethylene signaling mediates host invasion by parasitic plants.</title>
        <authorList>
            <person name="Yoshida S."/>
        </authorList>
    </citation>
    <scope>NUCLEOTIDE SEQUENCE</scope>
    <source>
        <strain evidence="7">Okayama</strain>
    </source>
</reference>
<comment type="similarity">
    <text evidence="3">Belongs to the Ycf2 family.</text>
</comment>